<dbReference type="EMBL" id="UEGS01000001">
    <property type="protein sequence ID" value="SRX80770.1"/>
    <property type="molecule type" value="Genomic_DNA"/>
</dbReference>
<proteinExistence type="inferred from homology"/>
<name>A0A375YI47_MYCPF</name>
<dbReference type="Pfam" id="PF02720">
    <property type="entry name" value="DUF222"/>
    <property type="match status" value="1"/>
</dbReference>
<dbReference type="CDD" id="cd00085">
    <property type="entry name" value="HNHc"/>
    <property type="match status" value="1"/>
</dbReference>
<evidence type="ECO:0000259" key="3">
    <source>
        <dbReference type="SMART" id="SM00507"/>
    </source>
</evidence>
<evidence type="ECO:0000313" key="5">
    <source>
        <dbReference type="Proteomes" id="UP000252008"/>
    </source>
</evidence>
<feature type="domain" description="HNH nuclease" evidence="3">
    <location>
        <begin position="307"/>
        <end position="358"/>
    </location>
</feature>
<evidence type="ECO:0000256" key="1">
    <source>
        <dbReference type="ARBA" id="ARBA00023450"/>
    </source>
</evidence>
<sequence>MSTTGSGAPAEVSQSDRLGTLFEELSELAGQRNAIDGRIVEIAAAIDREGLLGITGARSVAALIAWKVGTSPRNAKAIVTIADRLDEFPRCAAQLREGRLSVDQVGVIAEHAGEGSDDHYAQLAQSASVSQLRTALKLEPRPEPEPVADPLDDDKPPAPPPVPQPTVTSTGSDTDYVYWQLKLPHLDSAKFQAALQSHHDGLIAQWKHDHDDESNEQQPPWPTVGNAFMTLVEAGWDAEAYRRPHGQHTTVVVHVDADTDVAALHLGPLLTSEERRHLTCDATCEVWFERHGRPIGTGRATRTVGRRLRRALEHRDRCCVVPGCASTRGLHAHHIVHWEDGGETELDNLVLVCPYHHRAHHRGLITITGPAHRLAVSDHTGQPLKPGSLARPPTKPPPDVGTYPGSSGERADWWWYNPYEPPLRN</sequence>
<dbReference type="InterPro" id="IPR003615">
    <property type="entry name" value="HNH_nuc"/>
</dbReference>
<dbReference type="RefSeq" id="WP_083143027.1">
    <property type="nucleotide sequence ID" value="NZ_MVID01000006.1"/>
</dbReference>
<dbReference type="Proteomes" id="UP000252008">
    <property type="component" value="Unassembled WGS sequence"/>
</dbReference>
<dbReference type="InterPro" id="IPR002711">
    <property type="entry name" value="HNH"/>
</dbReference>
<dbReference type="STRING" id="39692.BST38_09415"/>
<dbReference type="InterPro" id="IPR003870">
    <property type="entry name" value="DUF222"/>
</dbReference>
<evidence type="ECO:0000256" key="2">
    <source>
        <dbReference type="SAM" id="MobiDB-lite"/>
    </source>
</evidence>
<dbReference type="GO" id="GO:0003676">
    <property type="term" value="F:nucleic acid binding"/>
    <property type="evidence" value="ECO:0007669"/>
    <property type="project" value="InterPro"/>
</dbReference>
<dbReference type="GO" id="GO:0008270">
    <property type="term" value="F:zinc ion binding"/>
    <property type="evidence" value="ECO:0007669"/>
    <property type="project" value="InterPro"/>
</dbReference>
<gene>
    <name evidence="4" type="ORF">MPP7335_02515</name>
</gene>
<keyword evidence="5" id="KW-1185">Reference proteome</keyword>
<organism evidence="4 5">
    <name type="scientific">Mycolicibacterium parafortuitum</name>
    <name type="common">Mycobacterium parafortuitum</name>
    <dbReference type="NCBI Taxonomy" id="39692"/>
    <lineage>
        <taxon>Bacteria</taxon>
        <taxon>Bacillati</taxon>
        <taxon>Actinomycetota</taxon>
        <taxon>Actinomycetes</taxon>
        <taxon>Mycobacteriales</taxon>
        <taxon>Mycobacteriaceae</taxon>
        <taxon>Mycolicibacterium</taxon>
    </lineage>
</organism>
<dbReference type="GO" id="GO:0004519">
    <property type="term" value="F:endonuclease activity"/>
    <property type="evidence" value="ECO:0007669"/>
    <property type="project" value="InterPro"/>
</dbReference>
<evidence type="ECO:0000313" key="4">
    <source>
        <dbReference type="EMBL" id="SRX80770.1"/>
    </source>
</evidence>
<dbReference type="AlphaFoldDB" id="A0A375YI47"/>
<accession>A0A375YI47</accession>
<dbReference type="Pfam" id="PF01844">
    <property type="entry name" value="HNH"/>
    <property type="match status" value="1"/>
</dbReference>
<feature type="region of interest" description="Disordered" evidence="2">
    <location>
        <begin position="139"/>
        <end position="171"/>
    </location>
</feature>
<comment type="similarity">
    <text evidence="1">Belongs to the Rv1128c/1148c/1588c/1702c/1945/3466 family.</text>
</comment>
<dbReference type="Gene3D" id="1.10.30.50">
    <property type="match status" value="1"/>
</dbReference>
<protein>
    <recommendedName>
        <fullName evidence="3">HNH nuclease domain-containing protein</fullName>
    </recommendedName>
</protein>
<feature type="region of interest" description="Disordered" evidence="2">
    <location>
        <begin position="376"/>
        <end position="412"/>
    </location>
</feature>
<reference evidence="4 5" key="1">
    <citation type="submission" date="2018-05" db="EMBL/GenBank/DDBJ databases">
        <authorList>
            <consortium name="IHU Genomes"/>
        </authorList>
    </citation>
    <scope>NUCLEOTIDE SEQUENCE [LARGE SCALE GENOMIC DNA]</scope>
    <source>
        <strain evidence="4 5">P7335</strain>
    </source>
</reference>
<dbReference type="SMART" id="SM00507">
    <property type="entry name" value="HNHc"/>
    <property type="match status" value="1"/>
</dbReference>